<evidence type="ECO:0000313" key="2">
    <source>
        <dbReference type="Proteomes" id="UP001472866"/>
    </source>
</evidence>
<gene>
    <name evidence="1" type="ORF">HKI87_14g76610</name>
</gene>
<protein>
    <submittedName>
        <fullName evidence="1">Uncharacterized protein</fullName>
    </submittedName>
</protein>
<dbReference type="Gene3D" id="2.130.10.10">
    <property type="entry name" value="YVTN repeat-like/Quinoprotein amine dehydrogenase"/>
    <property type="match status" value="1"/>
</dbReference>
<accession>A0AAX4PII7</accession>
<dbReference type="InterPro" id="IPR036322">
    <property type="entry name" value="WD40_repeat_dom_sf"/>
</dbReference>
<dbReference type="Proteomes" id="UP001472866">
    <property type="component" value="Chromosome 14"/>
</dbReference>
<dbReference type="InterPro" id="IPR015943">
    <property type="entry name" value="WD40/YVTN_repeat-like_dom_sf"/>
</dbReference>
<proteinExistence type="predicted"/>
<evidence type="ECO:0000313" key="1">
    <source>
        <dbReference type="EMBL" id="WZN66098.1"/>
    </source>
</evidence>
<dbReference type="SUPFAM" id="SSF50978">
    <property type="entry name" value="WD40 repeat-like"/>
    <property type="match status" value="1"/>
</dbReference>
<dbReference type="AlphaFoldDB" id="A0AAX4PII7"/>
<sequence length="526" mass="56125">MGKDAQDASLYKVPLDYTPSQVNNNLSSTYWKVDAPGEKEPRCFLAYSSGLDFCWLHTRAGNLALELGKSRPQNRYDCVKTGVAEDGDSPEGKVFVLEENVDATWSCRRGYGIDGDSGTPTSSSSILQRQGSFKTALTTPGALRMRQTSLHRITGRHTAVVACVLSSDSFEVEFYTLARASDISLCKCVLLDTFSPGRSDPTAKWEAWNRKQKIVRPCFTQGSAVVRQLGDGPVPAAAASGDFSFLDSVGAKVCVGCSSGDIFVFQTLPEHDDELEITHLATLSSFAEDKSQNFADASPVSCLCSLEDADLASAAGAGGSLAGCPWKNVLVAGHDDGTVAMWTLGDAKASASWRTNVSRYLDGFDKSNDALVSAKLSAGTNQLVLATMSGHIVVLNFAEVQEERRGSMSADSNHLVALQGGTLCVSSVHVTRAHAGWITGLDLTADPATGKRLIASCSQDGSVHAFELLSEDKCTGDQQLLRCLVSYSSQFTQYTGLSFARVGEGSAKVALSAYEDSDVSVLHVRL</sequence>
<organism evidence="1 2">
    <name type="scientific">Chloropicon roscoffensis</name>
    <dbReference type="NCBI Taxonomy" id="1461544"/>
    <lineage>
        <taxon>Eukaryota</taxon>
        <taxon>Viridiplantae</taxon>
        <taxon>Chlorophyta</taxon>
        <taxon>Chloropicophyceae</taxon>
        <taxon>Chloropicales</taxon>
        <taxon>Chloropicaceae</taxon>
        <taxon>Chloropicon</taxon>
    </lineage>
</organism>
<name>A0AAX4PII7_9CHLO</name>
<keyword evidence="2" id="KW-1185">Reference proteome</keyword>
<reference evidence="1 2" key="1">
    <citation type="submission" date="2024-03" db="EMBL/GenBank/DDBJ databases">
        <title>Complete genome sequence of the green alga Chloropicon roscoffensis RCC1871.</title>
        <authorList>
            <person name="Lemieux C."/>
            <person name="Pombert J.-F."/>
            <person name="Otis C."/>
            <person name="Turmel M."/>
        </authorList>
    </citation>
    <scope>NUCLEOTIDE SEQUENCE [LARGE SCALE GENOMIC DNA]</scope>
    <source>
        <strain evidence="1 2">RCC1871</strain>
    </source>
</reference>
<dbReference type="EMBL" id="CP151514">
    <property type="protein sequence ID" value="WZN66098.1"/>
    <property type="molecule type" value="Genomic_DNA"/>
</dbReference>